<dbReference type="Pfam" id="PF13686">
    <property type="entry name" value="DrsE_2"/>
    <property type="match status" value="1"/>
</dbReference>
<evidence type="ECO:0000256" key="1">
    <source>
        <dbReference type="SAM" id="Phobius"/>
    </source>
</evidence>
<keyword evidence="3" id="KW-1185">Reference proteome</keyword>
<dbReference type="PANTHER" id="PTHR34655:SF2">
    <property type="entry name" value="PEROXIREDOXIN FAMILY PROTEIN"/>
    <property type="match status" value="1"/>
</dbReference>
<dbReference type="RefSeq" id="WP_254573526.1">
    <property type="nucleotide sequence ID" value="NZ_CP098502.1"/>
</dbReference>
<dbReference type="EMBL" id="CP098502">
    <property type="protein sequence ID" value="UTI66872.1"/>
    <property type="molecule type" value="Genomic_DNA"/>
</dbReference>
<dbReference type="PANTHER" id="PTHR34655">
    <property type="entry name" value="CONSERVED WITHIN P. AEROPHILUM"/>
    <property type="match status" value="1"/>
</dbReference>
<dbReference type="SUPFAM" id="SSF75169">
    <property type="entry name" value="DsrEFH-like"/>
    <property type="match status" value="1"/>
</dbReference>
<proteinExistence type="predicted"/>
<evidence type="ECO:0000313" key="3">
    <source>
        <dbReference type="Proteomes" id="UP001056035"/>
    </source>
</evidence>
<dbReference type="InterPro" id="IPR027396">
    <property type="entry name" value="DsrEFH-like"/>
</dbReference>
<accession>A0ABY5E134</accession>
<protein>
    <submittedName>
        <fullName evidence="2">DsrE/DsrF/DrsH-like family protein</fullName>
    </submittedName>
</protein>
<sequence length="192" mass="20807">MAVTASHTADLVSSMSRGELEELVGKMIEAKDPRDPNLVTLVACSGDLDKIWPTTILASTAAAGGMDVAVFFTFWGLFSLVKEDRRVTGDNWMTRGLSLMNRPSAEHAALSKLNMGGAGPMMMRKLAKQHGVAAPEELMEMAKDLDVKMWPCQMTMDLMGLKREDMIDGLDEPAGAATALARMQKSAISLFI</sequence>
<dbReference type="Gene3D" id="3.40.1260.10">
    <property type="entry name" value="DsrEFH-like"/>
    <property type="match status" value="1"/>
</dbReference>
<organism evidence="2 3">
    <name type="scientific">Paraconexibacter antarcticus</name>
    <dbReference type="NCBI Taxonomy" id="2949664"/>
    <lineage>
        <taxon>Bacteria</taxon>
        <taxon>Bacillati</taxon>
        <taxon>Actinomycetota</taxon>
        <taxon>Thermoleophilia</taxon>
        <taxon>Solirubrobacterales</taxon>
        <taxon>Paraconexibacteraceae</taxon>
        <taxon>Paraconexibacter</taxon>
    </lineage>
</organism>
<feature type="transmembrane region" description="Helical" evidence="1">
    <location>
        <begin position="56"/>
        <end position="78"/>
    </location>
</feature>
<evidence type="ECO:0000313" key="2">
    <source>
        <dbReference type="EMBL" id="UTI66872.1"/>
    </source>
</evidence>
<keyword evidence="1" id="KW-0472">Membrane</keyword>
<gene>
    <name evidence="2" type="ORF">NBH00_11835</name>
</gene>
<dbReference type="InterPro" id="IPR032836">
    <property type="entry name" value="DsrE2-like"/>
</dbReference>
<keyword evidence="1" id="KW-1133">Transmembrane helix</keyword>
<reference evidence="2 3" key="1">
    <citation type="submission" date="2022-06" db="EMBL/GenBank/DDBJ databases">
        <title>Paraconexibacter antarcticus.</title>
        <authorList>
            <person name="Kim C.S."/>
        </authorList>
    </citation>
    <scope>NUCLEOTIDE SEQUENCE [LARGE SCALE GENOMIC DNA]</scope>
    <source>
        <strain evidence="2 3">02-257</strain>
    </source>
</reference>
<dbReference type="Proteomes" id="UP001056035">
    <property type="component" value="Chromosome"/>
</dbReference>
<name>A0ABY5E134_9ACTN</name>
<keyword evidence="1" id="KW-0812">Transmembrane</keyword>